<gene>
    <name evidence="1" type="ORF">TIFTF001_021556</name>
</gene>
<dbReference type="AlphaFoldDB" id="A0AA88AYW8"/>
<protein>
    <submittedName>
        <fullName evidence="1">Uncharacterized protein</fullName>
    </submittedName>
</protein>
<dbReference type="Gramene" id="FCD_00029930-RA">
    <property type="protein sequence ID" value="FCD_00029930-RA:cds"/>
    <property type="gene ID" value="FCD_00029930"/>
</dbReference>
<name>A0AA88AYW8_FICCA</name>
<keyword evidence="2" id="KW-1185">Reference proteome</keyword>
<comment type="caution">
    <text evidence="1">The sequence shown here is derived from an EMBL/GenBank/DDBJ whole genome shotgun (WGS) entry which is preliminary data.</text>
</comment>
<reference evidence="1" key="1">
    <citation type="submission" date="2023-07" db="EMBL/GenBank/DDBJ databases">
        <title>draft genome sequence of fig (Ficus carica).</title>
        <authorList>
            <person name="Takahashi T."/>
            <person name="Nishimura K."/>
        </authorList>
    </citation>
    <scope>NUCLEOTIDE SEQUENCE</scope>
</reference>
<evidence type="ECO:0000313" key="2">
    <source>
        <dbReference type="Proteomes" id="UP001187192"/>
    </source>
</evidence>
<accession>A0AA88AYW8</accession>
<dbReference type="EMBL" id="BTGU01000041">
    <property type="protein sequence ID" value="GMN52401.1"/>
    <property type="molecule type" value="Genomic_DNA"/>
</dbReference>
<dbReference type="Proteomes" id="UP001187192">
    <property type="component" value="Unassembled WGS sequence"/>
</dbReference>
<evidence type="ECO:0000313" key="1">
    <source>
        <dbReference type="EMBL" id="GMN52401.1"/>
    </source>
</evidence>
<proteinExistence type="predicted"/>
<organism evidence="1 2">
    <name type="scientific">Ficus carica</name>
    <name type="common">Common fig</name>
    <dbReference type="NCBI Taxonomy" id="3494"/>
    <lineage>
        <taxon>Eukaryota</taxon>
        <taxon>Viridiplantae</taxon>
        <taxon>Streptophyta</taxon>
        <taxon>Embryophyta</taxon>
        <taxon>Tracheophyta</taxon>
        <taxon>Spermatophyta</taxon>
        <taxon>Magnoliopsida</taxon>
        <taxon>eudicotyledons</taxon>
        <taxon>Gunneridae</taxon>
        <taxon>Pentapetalae</taxon>
        <taxon>rosids</taxon>
        <taxon>fabids</taxon>
        <taxon>Rosales</taxon>
        <taxon>Moraceae</taxon>
        <taxon>Ficeae</taxon>
        <taxon>Ficus</taxon>
    </lineage>
</organism>
<sequence length="72" mass="8173">MLKEECVYQDALLGNCGCGERSEPILVFRWVYIGKGGEKFLLEMLTLTVGNPDWVGMGRWRCHIALRQLAPC</sequence>